<dbReference type="Proteomes" id="UP001186104">
    <property type="component" value="Unassembled WGS sequence"/>
</dbReference>
<proteinExistence type="predicted"/>
<gene>
    <name evidence="1" type="ORF">R3P93_20075</name>
</gene>
<evidence type="ECO:0000313" key="2">
    <source>
        <dbReference type="Proteomes" id="UP001186104"/>
    </source>
</evidence>
<keyword evidence="2" id="KW-1185">Reference proteome</keyword>
<comment type="caution">
    <text evidence="1">The sequence shown here is derived from an EMBL/GenBank/DDBJ whole genome shotgun (WGS) entry which is preliminary data.</text>
</comment>
<evidence type="ECO:0008006" key="3">
    <source>
        <dbReference type="Google" id="ProtNLM"/>
    </source>
</evidence>
<reference evidence="1 2" key="1">
    <citation type="submission" date="2023-10" db="EMBL/GenBank/DDBJ databases">
        <title>Development of a sustainable strategy for remediation of hydrocarbon-contaminated territories based on the waste exchange concept.</title>
        <authorList>
            <person name="Krivoruchko A."/>
        </authorList>
    </citation>
    <scope>NUCLEOTIDE SEQUENCE [LARGE SCALE GENOMIC DNA]</scope>
    <source>
        <strain evidence="1 2">IEGM 1327</strain>
    </source>
</reference>
<dbReference type="RefSeq" id="WP_317533878.1">
    <property type="nucleotide sequence ID" value="NZ_JAWLKF010000013.1"/>
</dbReference>
<dbReference type="EMBL" id="JAWLKF010000013">
    <property type="protein sequence ID" value="MDV6304866.1"/>
    <property type="molecule type" value="Genomic_DNA"/>
</dbReference>
<accession>A0ABU4D566</accession>
<evidence type="ECO:0000313" key="1">
    <source>
        <dbReference type="EMBL" id="MDV6304866.1"/>
    </source>
</evidence>
<name>A0ABU4D566_9NOCA</name>
<organism evidence="1 2">
    <name type="scientific">Rhodococcus cerastii</name>
    <dbReference type="NCBI Taxonomy" id="908616"/>
    <lineage>
        <taxon>Bacteria</taxon>
        <taxon>Bacillati</taxon>
        <taxon>Actinomycetota</taxon>
        <taxon>Actinomycetes</taxon>
        <taxon>Mycobacteriales</taxon>
        <taxon>Nocardiaceae</taxon>
        <taxon>Rhodococcus</taxon>
    </lineage>
</organism>
<sequence>MNEAAAKYLAHIWADSHAEHRELEQAAALALPNPPKGFEHVSTPKWHWSDGALWRLWEIALPANNSVSVTDNVNAQGEIGRSTVALTIIGHDEINSVEECDDYQATVELAFRTFRGLRGL</sequence>
<protein>
    <recommendedName>
        <fullName evidence="3">Transposase</fullName>
    </recommendedName>
</protein>